<dbReference type="EMBL" id="BSDO01000007">
    <property type="protein sequence ID" value="GLI24311.1"/>
    <property type="molecule type" value="Genomic_DNA"/>
</dbReference>
<gene>
    <name evidence="3" type="ORF">GGQ86_004320</name>
    <name evidence="2" type="ORF">XFLAVUS301_39850</name>
</gene>
<evidence type="ECO:0008006" key="6">
    <source>
        <dbReference type="Google" id="ProtNLM"/>
    </source>
</evidence>
<dbReference type="Gene3D" id="3.40.1260.10">
    <property type="entry name" value="DsrEFH-like"/>
    <property type="match status" value="1"/>
</dbReference>
<sequence>MPQFDRRAFLGTMALAGAAPIAATSAHAAVQSLQLADVKKEADTACVYHVDYGDHARFAQTLNNINNHYASYGADPFALQIVMVAHAGGIKFFLDNLNGTMWEKETLDPTLNEKIAALAKNGLKVYLCAYTFERNHVPKEKARDEAFIAFVPSGIATAGALQGKGFGYLKVG</sequence>
<evidence type="ECO:0000313" key="5">
    <source>
        <dbReference type="Proteomes" id="UP001245370"/>
    </source>
</evidence>
<proteinExistence type="predicted"/>
<accession>A0A9W6CKS2</accession>
<feature type="signal peptide" evidence="1">
    <location>
        <begin position="1"/>
        <end position="28"/>
    </location>
</feature>
<evidence type="ECO:0000313" key="2">
    <source>
        <dbReference type="EMBL" id="GLI24311.1"/>
    </source>
</evidence>
<dbReference type="InterPro" id="IPR006311">
    <property type="entry name" value="TAT_signal"/>
</dbReference>
<evidence type="ECO:0000313" key="3">
    <source>
        <dbReference type="EMBL" id="MDR6335822.1"/>
    </source>
</evidence>
<dbReference type="PANTHER" id="PTHR37691">
    <property type="entry name" value="BLR3518 PROTEIN"/>
    <property type="match status" value="1"/>
</dbReference>
<dbReference type="Proteomes" id="UP001144397">
    <property type="component" value="Unassembled WGS sequence"/>
</dbReference>
<organism evidence="2 4">
    <name type="scientific">Xanthobacter flavus</name>
    <dbReference type="NCBI Taxonomy" id="281"/>
    <lineage>
        <taxon>Bacteria</taxon>
        <taxon>Pseudomonadati</taxon>
        <taxon>Pseudomonadota</taxon>
        <taxon>Alphaproteobacteria</taxon>
        <taxon>Hyphomicrobiales</taxon>
        <taxon>Xanthobacteraceae</taxon>
        <taxon>Xanthobacter</taxon>
    </lineage>
</organism>
<evidence type="ECO:0000313" key="4">
    <source>
        <dbReference type="Proteomes" id="UP001144397"/>
    </source>
</evidence>
<evidence type="ECO:0000256" key="1">
    <source>
        <dbReference type="SAM" id="SignalP"/>
    </source>
</evidence>
<dbReference type="EMBL" id="JAVDPY010000009">
    <property type="protein sequence ID" value="MDR6335822.1"/>
    <property type="molecule type" value="Genomic_DNA"/>
</dbReference>
<dbReference type="SUPFAM" id="SSF75169">
    <property type="entry name" value="DsrEFH-like"/>
    <property type="match status" value="1"/>
</dbReference>
<keyword evidence="5" id="KW-1185">Reference proteome</keyword>
<dbReference type="GeneID" id="95764759"/>
<name>A0A9W6CKS2_XANFL</name>
<dbReference type="RefSeq" id="WP_281809104.1">
    <property type="nucleotide sequence ID" value="NZ_BSDO01000007.1"/>
</dbReference>
<protein>
    <recommendedName>
        <fullName evidence="6">DsrE/DsrF-like family protein</fullName>
    </recommendedName>
</protein>
<dbReference type="PROSITE" id="PS51318">
    <property type="entry name" value="TAT"/>
    <property type="match status" value="1"/>
</dbReference>
<keyword evidence="1" id="KW-0732">Signal</keyword>
<dbReference type="InterPro" id="IPR003787">
    <property type="entry name" value="Sulphur_relay_DsrE/F-like"/>
</dbReference>
<reference evidence="2" key="1">
    <citation type="submission" date="2022-12" db="EMBL/GenBank/DDBJ databases">
        <title>Reference genome sequencing for broad-spectrum identification of bacterial and archaeal isolates by mass spectrometry.</title>
        <authorList>
            <person name="Sekiguchi Y."/>
            <person name="Tourlousse D.M."/>
        </authorList>
    </citation>
    <scope>NUCLEOTIDE SEQUENCE</scope>
    <source>
        <strain evidence="2">301</strain>
    </source>
</reference>
<comment type="caution">
    <text evidence="2">The sequence shown here is derived from an EMBL/GenBank/DDBJ whole genome shotgun (WGS) entry which is preliminary data.</text>
</comment>
<dbReference type="AlphaFoldDB" id="A0A9W6CKS2"/>
<dbReference type="PANTHER" id="PTHR37691:SF1">
    <property type="entry name" value="BLR3518 PROTEIN"/>
    <property type="match status" value="1"/>
</dbReference>
<dbReference type="InterPro" id="IPR027396">
    <property type="entry name" value="DsrEFH-like"/>
</dbReference>
<reference evidence="3 5" key="2">
    <citation type="submission" date="2023-07" db="EMBL/GenBank/DDBJ databases">
        <title>Genomic Encyclopedia of Type Strains, Phase IV (KMG-IV): sequencing the most valuable type-strain genomes for metagenomic binning, comparative biology and taxonomic classification.</title>
        <authorList>
            <person name="Goeker M."/>
        </authorList>
    </citation>
    <scope>NUCLEOTIDE SEQUENCE [LARGE SCALE GENOMIC DNA]</scope>
    <source>
        <strain evidence="3 5">DSM 338</strain>
    </source>
</reference>
<dbReference type="Pfam" id="PF02635">
    <property type="entry name" value="DsrE"/>
    <property type="match status" value="1"/>
</dbReference>
<feature type="chain" id="PRO_5040891119" description="DsrE/DsrF-like family protein" evidence="1">
    <location>
        <begin position="29"/>
        <end position="172"/>
    </location>
</feature>
<dbReference type="Proteomes" id="UP001245370">
    <property type="component" value="Unassembled WGS sequence"/>
</dbReference>